<evidence type="ECO:0000313" key="2">
    <source>
        <dbReference type="EMBL" id="MBC8431556.1"/>
    </source>
</evidence>
<dbReference type="PROSITE" id="PS50983">
    <property type="entry name" value="FE_B12_PBP"/>
    <property type="match status" value="1"/>
</dbReference>
<reference evidence="2 3" key="1">
    <citation type="submission" date="2020-08" db="EMBL/GenBank/DDBJ databases">
        <title>Bridging the membrane lipid divide: bacteria of the FCB group superphylum have the potential to synthesize archaeal ether lipids.</title>
        <authorList>
            <person name="Villanueva L."/>
            <person name="Von Meijenfeldt F.A.B."/>
            <person name="Westbye A.B."/>
            <person name="Yadav S."/>
            <person name="Hopmans E.C."/>
            <person name="Dutilh B.E."/>
            <person name="Sinninghe Damste J.S."/>
        </authorList>
    </citation>
    <scope>NUCLEOTIDE SEQUENCE [LARGE SCALE GENOMIC DNA]</scope>
    <source>
        <strain evidence="2">NIOZ-UU17</strain>
    </source>
</reference>
<name>A0A8J6TLM0_9BACT</name>
<dbReference type="InterPro" id="IPR050902">
    <property type="entry name" value="ABC_Transporter_SBP"/>
</dbReference>
<evidence type="ECO:0000313" key="3">
    <source>
        <dbReference type="Proteomes" id="UP000605201"/>
    </source>
</evidence>
<proteinExistence type="predicted"/>
<protein>
    <submittedName>
        <fullName evidence="2">ABC transporter substrate-binding protein</fullName>
    </submittedName>
</protein>
<dbReference type="SUPFAM" id="SSF53807">
    <property type="entry name" value="Helical backbone' metal receptor"/>
    <property type="match status" value="1"/>
</dbReference>
<dbReference type="InterPro" id="IPR002491">
    <property type="entry name" value="ABC_transptr_periplasmic_BD"/>
</dbReference>
<feature type="domain" description="Fe/B12 periplasmic-binding" evidence="1">
    <location>
        <begin position="52"/>
        <end position="310"/>
    </location>
</feature>
<accession>A0A8J6TLM0</accession>
<gene>
    <name evidence="2" type="ORF">H8D96_06515</name>
</gene>
<dbReference type="Gene3D" id="3.40.50.1980">
    <property type="entry name" value="Nitrogenase molybdenum iron protein domain"/>
    <property type="match status" value="2"/>
</dbReference>
<sequence length="316" mass="35182">MLNSKTIILFILILAGFAIQTEAKSLPFGVNAGAVIIDQAGRRIDARRPYERIISLYGAHTENLFSLGLDGEIIGVSPNEAYPPKAQAKTVFSYHDDPEKFMAARPDLVLIRPMIDRGYPQLVQRLEKSAITVVSLQPGTIDEMYVYWEILGILTGKQDRAEQMIAQFKHKVSEIESLTGPILTKKKVYFEAIHKQMKTFAPDAMAMFALKTAGGVNIAQDAQQVRNTNIAFYGKERILSHADEIDVFISQQGAMNRPTVALIKAESGFSAIKAIKNDQILIIDEMTVSRPTLRLVDGILKIGRYLYPQLFEGGDH</sequence>
<dbReference type="PANTHER" id="PTHR30535">
    <property type="entry name" value="VITAMIN B12-BINDING PROTEIN"/>
    <property type="match status" value="1"/>
</dbReference>
<dbReference type="GO" id="GO:0071281">
    <property type="term" value="P:cellular response to iron ion"/>
    <property type="evidence" value="ECO:0007669"/>
    <property type="project" value="TreeGrafter"/>
</dbReference>
<dbReference type="PANTHER" id="PTHR30535:SF34">
    <property type="entry name" value="MOLYBDATE-BINDING PROTEIN MOLA"/>
    <property type="match status" value="1"/>
</dbReference>
<evidence type="ECO:0000259" key="1">
    <source>
        <dbReference type="PROSITE" id="PS50983"/>
    </source>
</evidence>
<dbReference type="Proteomes" id="UP000605201">
    <property type="component" value="Unassembled WGS sequence"/>
</dbReference>
<organism evidence="2 3">
    <name type="scientific">Candidatus Desulfatibia vada</name>
    <dbReference type="NCBI Taxonomy" id="2841696"/>
    <lineage>
        <taxon>Bacteria</taxon>
        <taxon>Pseudomonadati</taxon>
        <taxon>Thermodesulfobacteriota</taxon>
        <taxon>Desulfobacteria</taxon>
        <taxon>Desulfobacterales</taxon>
        <taxon>Desulfobacterales incertae sedis</taxon>
        <taxon>Candidatus Desulfatibia</taxon>
    </lineage>
</organism>
<dbReference type="AlphaFoldDB" id="A0A8J6TLM0"/>
<dbReference type="EMBL" id="JACNIG010000154">
    <property type="protein sequence ID" value="MBC8431556.1"/>
    <property type="molecule type" value="Genomic_DNA"/>
</dbReference>
<dbReference type="Pfam" id="PF01497">
    <property type="entry name" value="Peripla_BP_2"/>
    <property type="match status" value="1"/>
</dbReference>
<comment type="caution">
    <text evidence="2">The sequence shown here is derived from an EMBL/GenBank/DDBJ whole genome shotgun (WGS) entry which is preliminary data.</text>
</comment>